<feature type="non-terminal residue" evidence="2">
    <location>
        <position position="1"/>
    </location>
</feature>
<protein>
    <submittedName>
        <fullName evidence="2">Uncharacterized protein</fullName>
    </submittedName>
</protein>
<comment type="caution">
    <text evidence="2">The sequence shown here is derived from an EMBL/GenBank/DDBJ whole genome shotgun (WGS) entry which is preliminary data.</text>
</comment>
<dbReference type="EMBL" id="UYJE01005016">
    <property type="protein sequence ID" value="VDI33236.1"/>
    <property type="molecule type" value="Genomic_DNA"/>
</dbReference>
<organism evidence="2 3">
    <name type="scientific">Mytilus galloprovincialis</name>
    <name type="common">Mediterranean mussel</name>
    <dbReference type="NCBI Taxonomy" id="29158"/>
    <lineage>
        <taxon>Eukaryota</taxon>
        <taxon>Metazoa</taxon>
        <taxon>Spiralia</taxon>
        <taxon>Lophotrochozoa</taxon>
        <taxon>Mollusca</taxon>
        <taxon>Bivalvia</taxon>
        <taxon>Autobranchia</taxon>
        <taxon>Pteriomorphia</taxon>
        <taxon>Mytilida</taxon>
        <taxon>Mytiloidea</taxon>
        <taxon>Mytilidae</taxon>
        <taxon>Mytilinae</taxon>
        <taxon>Mytilus</taxon>
    </lineage>
</organism>
<evidence type="ECO:0000313" key="2">
    <source>
        <dbReference type="EMBL" id="VDI33236.1"/>
    </source>
</evidence>
<dbReference type="Proteomes" id="UP000596742">
    <property type="component" value="Unassembled WGS sequence"/>
</dbReference>
<reference evidence="2" key="1">
    <citation type="submission" date="2018-11" db="EMBL/GenBank/DDBJ databases">
        <authorList>
            <person name="Alioto T."/>
            <person name="Alioto T."/>
        </authorList>
    </citation>
    <scope>NUCLEOTIDE SEQUENCE</scope>
</reference>
<proteinExistence type="predicted"/>
<dbReference type="AlphaFoldDB" id="A0A8B6EFH1"/>
<name>A0A8B6EFH1_MYTGA</name>
<evidence type="ECO:0000256" key="1">
    <source>
        <dbReference type="SAM" id="MobiDB-lite"/>
    </source>
</evidence>
<gene>
    <name evidence="2" type="ORF">MGAL_10B090259</name>
</gene>
<feature type="compositionally biased region" description="Basic and acidic residues" evidence="1">
    <location>
        <begin position="8"/>
        <end position="17"/>
    </location>
</feature>
<keyword evidence="3" id="KW-1185">Reference proteome</keyword>
<feature type="region of interest" description="Disordered" evidence="1">
    <location>
        <begin position="1"/>
        <end position="20"/>
    </location>
</feature>
<evidence type="ECO:0000313" key="3">
    <source>
        <dbReference type="Proteomes" id="UP000596742"/>
    </source>
</evidence>
<sequence length="56" mass="6483">GATPYHLAAREDRDDSKYRKKRKKEVMDYLKTLMSKEEQEATLVSQQKDASPVVRG</sequence>
<accession>A0A8B6EFH1</accession>